<dbReference type="SMART" id="SM00477">
    <property type="entry name" value="NUC"/>
    <property type="match status" value="1"/>
</dbReference>
<name>A0AAV1Q413_SCOSC</name>
<dbReference type="PANTHER" id="PTHR21472:SF30">
    <property type="entry name" value="ENDONUCLEASE DOMAIN-CONTAINING 1 PROTEIN-RELATED"/>
    <property type="match status" value="1"/>
</dbReference>
<evidence type="ECO:0000313" key="5">
    <source>
        <dbReference type="EMBL" id="CAK6978130.1"/>
    </source>
</evidence>
<dbReference type="SUPFAM" id="SSF54060">
    <property type="entry name" value="His-Me finger endonucleases"/>
    <property type="match status" value="1"/>
</dbReference>
<keyword evidence="5" id="KW-0540">Nuclease</keyword>
<dbReference type="AlphaFoldDB" id="A0AAV1Q413"/>
<dbReference type="GO" id="GO:0016787">
    <property type="term" value="F:hydrolase activity"/>
    <property type="evidence" value="ECO:0007669"/>
    <property type="project" value="InterPro"/>
</dbReference>
<dbReference type="GO" id="GO:0046872">
    <property type="term" value="F:metal ion binding"/>
    <property type="evidence" value="ECO:0007669"/>
    <property type="project" value="InterPro"/>
</dbReference>
<evidence type="ECO:0000259" key="4">
    <source>
        <dbReference type="SMART" id="SM00892"/>
    </source>
</evidence>
<dbReference type="InterPro" id="IPR001604">
    <property type="entry name" value="Endo_G_ENPP1-like_dom"/>
</dbReference>
<dbReference type="InterPro" id="IPR020821">
    <property type="entry name" value="ENPP1-3/EXOG-like_nuc-like"/>
</dbReference>
<dbReference type="InterPro" id="IPR044925">
    <property type="entry name" value="His-Me_finger_sf"/>
</dbReference>
<reference evidence="5 6" key="1">
    <citation type="submission" date="2024-01" db="EMBL/GenBank/DDBJ databases">
        <authorList>
            <person name="Alioto T."/>
            <person name="Alioto T."/>
            <person name="Gomez Garrido J."/>
        </authorList>
    </citation>
    <scope>NUCLEOTIDE SEQUENCE [LARGE SCALE GENOMIC DNA]</scope>
</reference>
<organism evidence="5 6">
    <name type="scientific">Scomber scombrus</name>
    <name type="common">Atlantic mackerel</name>
    <name type="synonym">Scomber vernalis</name>
    <dbReference type="NCBI Taxonomy" id="13677"/>
    <lineage>
        <taxon>Eukaryota</taxon>
        <taxon>Metazoa</taxon>
        <taxon>Chordata</taxon>
        <taxon>Craniata</taxon>
        <taxon>Vertebrata</taxon>
        <taxon>Euteleostomi</taxon>
        <taxon>Actinopterygii</taxon>
        <taxon>Neopterygii</taxon>
        <taxon>Teleostei</taxon>
        <taxon>Neoteleostei</taxon>
        <taxon>Acanthomorphata</taxon>
        <taxon>Pelagiaria</taxon>
        <taxon>Scombriformes</taxon>
        <taxon>Scombridae</taxon>
        <taxon>Scomber</taxon>
    </lineage>
</organism>
<dbReference type="EMBL" id="CAWUFR010000459">
    <property type="protein sequence ID" value="CAK6978130.1"/>
    <property type="molecule type" value="Genomic_DNA"/>
</dbReference>
<dbReference type="Gene3D" id="3.40.570.10">
    <property type="entry name" value="Extracellular Endonuclease, subunit A"/>
    <property type="match status" value="1"/>
</dbReference>
<feature type="region of interest" description="Disordered" evidence="1">
    <location>
        <begin position="97"/>
        <end position="121"/>
    </location>
</feature>
<proteinExistence type="predicted"/>
<gene>
    <name evidence="5" type="ORF">FSCOSCO3_A009532</name>
</gene>
<accession>A0AAV1Q413</accession>
<keyword evidence="5" id="KW-0378">Hydrolase</keyword>
<keyword evidence="2" id="KW-0732">Signal</keyword>
<dbReference type="Proteomes" id="UP001314229">
    <property type="component" value="Unassembled WGS sequence"/>
</dbReference>
<dbReference type="InterPro" id="IPR039015">
    <property type="entry name" value="ENDOD1"/>
</dbReference>
<protein>
    <submittedName>
        <fullName evidence="5">Endonuclease domain-containing 1 protein-like</fullName>
    </submittedName>
</protein>
<dbReference type="GO" id="GO:0003676">
    <property type="term" value="F:nucleic acid binding"/>
    <property type="evidence" value="ECO:0007669"/>
    <property type="project" value="InterPro"/>
</dbReference>
<feature type="chain" id="PRO_5043382200" evidence="2">
    <location>
        <begin position="20"/>
        <end position="282"/>
    </location>
</feature>
<dbReference type="SMART" id="SM00892">
    <property type="entry name" value="Endonuclease_NS"/>
    <property type="match status" value="1"/>
</dbReference>
<dbReference type="Pfam" id="PF01223">
    <property type="entry name" value="Endonuclease_NS"/>
    <property type="match status" value="1"/>
</dbReference>
<feature type="signal peptide" evidence="2">
    <location>
        <begin position="1"/>
        <end position="19"/>
    </location>
</feature>
<sequence length="282" mass="31078">MKLLVPAFLFLALGYLATAEVLPPPFQKCSNFFLKNQPPTGPLGNQYMEICQKRDPAAGYEFATLYDTNLRIPIYSAYEFQSKGSCSRNTPWYIEPQLDDPTKGPEMNTQGTVTEPPRGDNQALNDDYDGSGYHRGHLVPVYHRNAKQCIDATFTLTNAAPQYPKFNSGAWRVAEATVAKTLDTDCLNRGFKAYIITGVVPGNTDIKGNNPPNPGSVNVPDYFWSAYCCVDNNKVPVPSVFGAYHRKNDNSKIATTSTTIANLNAMLQGVYGTGFRVFGNNC</sequence>
<feature type="domain" description="DNA/RNA non-specific endonuclease/pyrophosphatase/phosphodiesterase" evidence="4">
    <location>
        <begin position="58"/>
        <end position="278"/>
    </location>
</feature>
<dbReference type="GO" id="GO:0004519">
    <property type="term" value="F:endonuclease activity"/>
    <property type="evidence" value="ECO:0007669"/>
    <property type="project" value="UniProtKB-KW"/>
</dbReference>
<feature type="domain" description="ENPP1-3/EXOG-like endonuclease/phosphodiesterase" evidence="3">
    <location>
        <begin position="59"/>
        <end position="265"/>
    </location>
</feature>
<dbReference type="PANTHER" id="PTHR21472">
    <property type="entry name" value="ENDONUCLEASE DOMAIN-CONTAINING 1 PROTEIN ENDOD1"/>
    <property type="match status" value="1"/>
</dbReference>
<keyword evidence="6" id="KW-1185">Reference proteome</keyword>
<dbReference type="InterPro" id="IPR044929">
    <property type="entry name" value="DNA/RNA_non-sp_Endonuclease_sf"/>
</dbReference>
<evidence type="ECO:0000256" key="2">
    <source>
        <dbReference type="SAM" id="SignalP"/>
    </source>
</evidence>
<keyword evidence="5" id="KW-0255">Endonuclease</keyword>
<comment type="caution">
    <text evidence="5">The sequence shown here is derived from an EMBL/GenBank/DDBJ whole genome shotgun (WGS) entry which is preliminary data.</text>
</comment>
<evidence type="ECO:0000256" key="1">
    <source>
        <dbReference type="SAM" id="MobiDB-lite"/>
    </source>
</evidence>
<evidence type="ECO:0000259" key="3">
    <source>
        <dbReference type="SMART" id="SM00477"/>
    </source>
</evidence>
<evidence type="ECO:0000313" key="6">
    <source>
        <dbReference type="Proteomes" id="UP001314229"/>
    </source>
</evidence>